<evidence type="ECO:0000313" key="1">
    <source>
        <dbReference type="EMBL" id="QGG95897.1"/>
    </source>
</evidence>
<gene>
    <name evidence="1" type="ORF">GH723_12765</name>
</gene>
<accession>A0A5Q2RP66</accession>
<reference evidence="1 2" key="1">
    <citation type="submission" date="2019-11" db="EMBL/GenBank/DDBJ databases">
        <authorList>
            <person name="He Y."/>
        </authorList>
    </citation>
    <scope>NUCLEOTIDE SEQUENCE [LARGE SCALE GENOMIC DNA]</scope>
    <source>
        <strain evidence="1 2">SCSIO 58843</strain>
    </source>
</reference>
<keyword evidence="2" id="KW-1185">Reference proteome</keyword>
<dbReference type="Proteomes" id="UP000334019">
    <property type="component" value="Chromosome"/>
</dbReference>
<dbReference type="AlphaFoldDB" id="A0A5Q2RP66"/>
<protein>
    <submittedName>
        <fullName evidence="1">Uncharacterized protein</fullName>
    </submittedName>
</protein>
<name>A0A5Q2RP66_9ACTN</name>
<proteinExistence type="predicted"/>
<organism evidence="1 2">
    <name type="scientific">Actinomarinicola tropica</name>
    <dbReference type="NCBI Taxonomy" id="2789776"/>
    <lineage>
        <taxon>Bacteria</taxon>
        <taxon>Bacillati</taxon>
        <taxon>Actinomycetota</taxon>
        <taxon>Acidimicrobiia</taxon>
        <taxon>Acidimicrobiales</taxon>
        <taxon>Iamiaceae</taxon>
        <taxon>Actinomarinicola</taxon>
    </lineage>
</organism>
<dbReference type="KEGG" id="atq:GH723_12765"/>
<dbReference type="EMBL" id="CP045851">
    <property type="protein sequence ID" value="QGG95897.1"/>
    <property type="molecule type" value="Genomic_DNA"/>
</dbReference>
<dbReference type="RefSeq" id="WP_153760003.1">
    <property type="nucleotide sequence ID" value="NZ_CP045851.1"/>
</dbReference>
<evidence type="ECO:0000313" key="2">
    <source>
        <dbReference type="Proteomes" id="UP000334019"/>
    </source>
</evidence>
<sequence>MEIIVWIVGGLAVFVVAAVAVGRVTFDLAHDPQRAVFDVEQSVAFVAEALPSDVTAELSFDDVTIILRLFHDYLHERGVATTAGEHDEVDAPQVVDPSEGVERIVARAAAAGRSYRRSDVEAVVEAQMEYFAAIGVVGAPVDAPDEDDLR</sequence>